<organism evidence="2">
    <name type="scientific">Pasiphaea japonica whispovirus</name>
    <dbReference type="NCBI Taxonomy" id="2984286"/>
    <lineage>
        <taxon>Viruses</taxon>
        <taxon>Viruses incertae sedis</taxon>
        <taxon>Naldaviricetes</taxon>
        <taxon>Nimaviridae</taxon>
        <taxon>Whispovirus</taxon>
    </lineage>
</organism>
<evidence type="ECO:0000313" key="2">
    <source>
        <dbReference type="EMBL" id="BDT63542.1"/>
    </source>
</evidence>
<feature type="compositionally biased region" description="Low complexity" evidence="1">
    <location>
        <begin position="1018"/>
        <end position="1027"/>
    </location>
</feature>
<feature type="compositionally biased region" description="Basic and acidic residues" evidence="1">
    <location>
        <begin position="120"/>
        <end position="136"/>
    </location>
</feature>
<feature type="region of interest" description="Disordered" evidence="1">
    <location>
        <begin position="241"/>
        <end position="281"/>
    </location>
</feature>
<name>A0A9C7BRL9_9VIRU</name>
<dbReference type="EMBL" id="LC738885">
    <property type="protein sequence ID" value="BDT63542.1"/>
    <property type="molecule type" value="Genomic_DNA"/>
</dbReference>
<proteinExistence type="predicted"/>
<feature type="region of interest" description="Disordered" evidence="1">
    <location>
        <begin position="1016"/>
        <end position="1041"/>
    </location>
</feature>
<reference evidence="2" key="1">
    <citation type="submission" date="2022-10" db="EMBL/GenBank/DDBJ databases">
        <title>Genome sequences of endogenous nimaviruses in decapod crustaceans.</title>
        <authorList>
            <person name="Kawato S."/>
            <person name="Nozaki R."/>
            <person name="Kondo H."/>
            <person name="Hirono I."/>
        </authorList>
    </citation>
    <scope>NUCLEOTIDE SEQUENCE</scope>
    <source>
        <strain evidence="2">Toyama2020</strain>
    </source>
</reference>
<sequence length="1041" mass="117592">MDGASVLHVCEGAGILDVDDEDDYVAENEHATREFSAGEYSEYEEIEEEPDDASGYDKRDDEDYRRMDEDISSENIDEDLLEEEEDEFTTTGNEQTLYKDDTGENNNNNSDDGGEYYEEEEKKKEEEEKQLINENKKMVDEQQISEEADDAILALAAAQQNKSIIPEKLRTPQTSSGVIKRQAYGFLMNNNHNNEGDGHEGNNKLNTDRDDNEIFGKQHDDNEIFGKQHEDTYSPIYATEQGVVEEKAEKDEDEEEKTATAEERDTYNDYSDDEDGHDKEKDGMGNFFSFLTTNNKSFSLCSVQSGKTPRTSVSPIAANTEDANISPLSSQTPLPTAFSSHIIHNYDEVYCSTKSSVNSNPPISQTSSPSFVPTAIIFPEDKEIGDESLSVIREMNSSLNSQAPIDSGKPQPPAVVNDRDSAINCCSFSSAFQRVNNSLGGQDSERDIDKTMNSIILRTRVEMLRKATKNLHCAELVDVLFKDSKNPVNPSDKDLDKLKNIIAAELTMNEFLESVKITDVDSAELFRETNEKIEILLRKKIMSNPLFADAYTSTHMTNPKCNQGTDAALFEQLQTTKEKDKDQEVEVVDNTPPPATTSSQHNNENRANLHMELFRILHPDPKSRNNINMLGERITFLNRLIEYKTSNSVTWLRLINLMAGILSKAANVIFDNYEQNQKQDEKKTTETSTLSAQLKLKGTLWAQSTMEKNMSMGSIGIELVFGAASEFLEKHISVVCVDIGTLAIYLHIPVVLLKWPREFTTTSSYKTILLDSISYFSSNIAAVSPMYIIDVIKLNDKMEEEIQHEEKNMDDMSLFSQQDKKIAIKRVFNNMLLGQNGEEDVLKCLFKNDDSTKNNADTNKGSFSAAYTAGVSIIDYKAPLFNNVVSCVVDYMDKRKHLISTAFIKILRKAKLSIGVYCLKYKLSKKRNKRKKGKMARMQNLMYRPHIPVSPSPKATTTTNDNIINKHSERSNIGYLVLNKTPSTSISSRIYRRNLPHKRPNSDLLSMRIKRLKQYQLSESTSSAISSGEDDYDNHHDSYKE</sequence>
<feature type="compositionally biased region" description="Basic and acidic residues" evidence="1">
    <location>
        <begin position="55"/>
        <end position="69"/>
    </location>
</feature>
<feature type="compositionally biased region" description="Acidic residues" evidence="1">
    <location>
        <begin position="70"/>
        <end position="88"/>
    </location>
</feature>
<accession>A0A9C7BRL9</accession>
<evidence type="ECO:0000256" key="1">
    <source>
        <dbReference type="SAM" id="MobiDB-lite"/>
    </source>
</evidence>
<feature type="compositionally biased region" description="Acidic residues" evidence="1">
    <location>
        <begin position="41"/>
        <end position="54"/>
    </location>
</feature>
<feature type="compositionally biased region" description="Basic and acidic residues" evidence="1">
    <location>
        <begin position="257"/>
        <end position="267"/>
    </location>
</feature>
<feature type="region of interest" description="Disordered" evidence="1">
    <location>
        <begin position="579"/>
        <end position="602"/>
    </location>
</feature>
<feature type="region of interest" description="Disordered" evidence="1">
    <location>
        <begin position="18"/>
        <end position="136"/>
    </location>
</feature>
<protein>
    <submittedName>
        <fullName evidence="2">Wsv313-like protein</fullName>
    </submittedName>
</protein>